<dbReference type="GO" id="GO:0016020">
    <property type="term" value="C:membrane"/>
    <property type="evidence" value="ECO:0007669"/>
    <property type="project" value="GOC"/>
</dbReference>
<dbReference type="PANTHER" id="PTHR43025:SF1">
    <property type="entry name" value="MONOGALACTOSYLDIACYLGLYCEROL SYNTHASE 2, CHLOROPLASTIC"/>
    <property type="match status" value="1"/>
</dbReference>
<evidence type="ECO:0000259" key="4">
    <source>
        <dbReference type="Pfam" id="PF06925"/>
    </source>
</evidence>
<dbReference type="GO" id="GO:0009247">
    <property type="term" value="P:glycolipid biosynthetic process"/>
    <property type="evidence" value="ECO:0007669"/>
    <property type="project" value="InterPro"/>
</dbReference>
<comment type="similarity">
    <text evidence="1">Belongs to the glycosyltransferase 28 family.</text>
</comment>
<dbReference type="EMBL" id="CM010719">
    <property type="protein sequence ID" value="RZC61255.1"/>
    <property type="molecule type" value="Genomic_DNA"/>
</dbReference>
<name>A0A4Y7JNK2_PAPSO</name>
<sequence length="194" mass="22231">MVGENSRMREASWKRFINLIIFIYDNTTTEVRFEFISFCESFGFRLPDCVQTPLSTYLKKIIGFIQLQENQLFLVMVIWEKLLESIGIYDKSVLLMVMNEGLGAVGLALFTLVDGNLLIYNGEIPLYNSAGGAQIMREVEAVEAGLMEYKLDIIISVHPLMQHIPLWVLKWQSLQKKVVFVTVITDVNTCHCTR</sequence>
<proteinExistence type="inferred from homology"/>
<reference evidence="5 6" key="1">
    <citation type="journal article" date="2018" name="Science">
        <title>The opium poppy genome and morphinan production.</title>
        <authorList>
            <person name="Guo L."/>
            <person name="Winzer T."/>
            <person name="Yang X."/>
            <person name="Li Y."/>
            <person name="Ning Z."/>
            <person name="He Z."/>
            <person name="Teodor R."/>
            <person name="Lu Y."/>
            <person name="Bowser T.A."/>
            <person name="Graham I.A."/>
            <person name="Ye K."/>
        </authorList>
    </citation>
    <scope>NUCLEOTIDE SEQUENCE [LARGE SCALE GENOMIC DNA]</scope>
    <source>
        <strain evidence="6">cv. HN1</strain>
        <tissue evidence="5">Leaves</tissue>
    </source>
</reference>
<evidence type="ECO:0000313" key="5">
    <source>
        <dbReference type="EMBL" id="RZC61255.1"/>
    </source>
</evidence>
<dbReference type="Gramene" id="RZC61255">
    <property type="protein sequence ID" value="RZC61255"/>
    <property type="gene ID" value="C5167_023016"/>
</dbReference>
<evidence type="ECO:0000256" key="1">
    <source>
        <dbReference type="ARBA" id="ARBA00006962"/>
    </source>
</evidence>
<protein>
    <recommendedName>
        <fullName evidence="4">Diacylglycerol glucosyltransferase N-terminal domain-containing protein</fullName>
    </recommendedName>
</protein>
<accession>A0A4Y7JNK2</accession>
<dbReference type="AlphaFoldDB" id="A0A4Y7JNK2"/>
<dbReference type="Proteomes" id="UP000316621">
    <property type="component" value="Chromosome 5"/>
</dbReference>
<evidence type="ECO:0000256" key="3">
    <source>
        <dbReference type="ARBA" id="ARBA00022679"/>
    </source>
</evidence>
<gene>
    <name evidence="5" type="ORF">C5167_023016</name>
</gene>
<keyword evidence="2" id="KW-0328">Glycosyltransferase</keyword>
<dbReference type="PANTHER" id="PTHR43025">
    <property type="entry name" value="MONOGALACTOSYLDIACYLGLYCEROL SYNTHASE"/>
    <property type="match status" value="1"/>
</dbReference>
<feature type="domain" description="Diacylglycerol glucosyltransferase N-terminal" evidence="4">
    <location>
        <begin position="140"/>
        <end position="192"/>
    </location>
</feature>
<evidence type="ECO:0000256" key="2">
    <source>
        <dbReference type="ARBA" id="ARBA00022676"/>
    </source>
</evidence>
<dbReference type="InterPro" id="IPR009695">
    <property type="entry name" value="Diacylglyc_glucosyltr_N"/>
</dbReference>
<evidence type="ECO:0000313" key="6">
    <source>
        <dbReference type="Proteomes" id="UP000316621"/>
    </source>
</evidence>
<dbReference type="GO" id="GO:0016758">
    <property type="term" value="F:hexosyltransferase activity"/>
    <property type="evidence" value="ECO:0007669"/>
    <property type="project" value="InterPro"/>
</dbReference>
<keyword evidence="3" id="KW-0808">Transferase</keyword>
<dbReference type="InterPro" id="IPR050519">
    <property type="entry name" value="Glycosyltransf_28_UgtP"/>
</dbReference>
<organism evidence="5 6">
    <name type="scientific">Papaver somniferum</name>
    <name type="common">Opium poppy</name>
    <dbReference type="NCBI Taxonomy" id="3469"/>
    <lineage>
        <taxon>Eukaryota</taxon>
        <taxon>Viridiplantae</taxon>
        <taxon>Streptophyta</taxon>
        <taxon>Embryophyta</taxon>
        <taxon>Tracheophyta</taxon>
        <taxon>Spermatophyta</taxon>
        <taxon>Magnoliopsida</taxon>
        <taxon>Ranunculales</taxon>
        <taxon>Papaveraceae</taxon>
        <taxon>Papaveroideae</taxon>
        <taxon>Papaver</taxon>
    </lineage>
</organism>
<keyword evidence="6" id="KW-1185">Reference proteome</keyword>
<dbReference type="STRING" id="3469.A0A4Y7JNK2"/>
<dbReference type="Pfam" id="PF06925">
    <property type="entry name" value="MGDG_synth"/>
    <property type="match status" value="1"/>
</dbReference>